<dbReference type="PANTHER" id="PTHR24189">
    <property type="entry name" value="MYOTROPHIN"/>
    <property type="match status" value="1"/>
</dbReference>
<dbReference type="InterPro" id="IPR036770">
    <property type="entry name" value="Ankyrin_rpt-contain_sf"/>
</dbReference>
<dbReference type="InterPro" id="IPR016197">
    <property type="entry name" value="Chromo-like_dom_sf"/>
</dbReference>
<sequence length="226" mass="24647">MKKSYLSSSSISFSIEGFVFPVESHTLQNSPLPPPPPPLDGCSLREYFSLSPQTLPQTHFSLPLPSLPLHSLHLRPARRFNLTVSQKQFEETEEVLKDEVFDSYNEDESYGEVNKIIGSRAAEGGKGMEYLIEWKDGHVPTWVPARYVAGDVVAEYESPWWTAAKKADDAALKALLESGDGRDVDAVDENGRTALLFAAGLGSEACVQILADAGADLNHRDNGGAA</sequence>
<dbReference type="AlphaFoldDB" id="A0A438JTT7"/>
<evidence type="ECO:0000313" key="5">
    <source>
        <dbReference type="EMBL" id="RVX12345.1"/>
    </source>
</evidence>
<dbReference type="SMART" id="SM00298">
    <property type="entry name" value="CHROMO"/>
    <property type="match status" value="1"/>
</dbReference>
<dbReference type="PROSITE" id="PS50297">
    <property type="entry name" value="ANK_REP_REGION"/>
    <property type="match status" value="1"/>
</dbReference>
<keyword evidence="2 3" id="KW-0040">ANK repeat</keyword>
<feature type="domain" description="Chromo" evidence="4">
    <location>
        <begin position="109"/>
        <end position="161"/>
    </location>
</feature>
<dbReference type="OrthoDB" id="341259at2759"/>
<dbReference type="EMBL" id="QGNW01000028">
    <property type="protein sequence ID" value="RVX12345.1"/>
    <property type="molecule type" value="Genomic_DNA"/>
</dbReference>
<feature type="repeat" description="ANK" evidence="3">
    <location>
        <begin position="190"/>
        <end position="222"/>
    </location>
</feature>
<dbReference type="InterPro" id="IPR050745">
    <property type="entry name" value="Multifunctional_regulatory"/>
</dbReference>
<name>A0A438JTT7_VITVI</name>
<gene>
    <name evidence="5" type="primary">CAO_2</name>
    <name evidence="5" type="ORF">CK203_010487</name>
</gene>
<dbReference type="Gene3D" id="1.25.40.20">
    <property type="entry name" value="Ankyrin repeat-containing domain"/>
    <property type="match status" value="1"/>
</dbReference>
<evidence type="ECO:0000259" key="4">
    <source>
        <dbReference type="SMART" id="SM00298"/>
    </source>
</evidence>
<dbReference type="PROSITE" id="PS50088">
    <property type="entry name" value="ANK_REPEAT"/>
    <property type="match status" value="1"/>
</dbReference>
<evidence type="ECO:0000313" key="6">
    <source>
        <dbReference type="Proteomes" id="UP000288805"/>
    </source>
</evidence>
<accession>A0A438JTT7</accession>
<dbReference type="Pfam" id="PF12796">
    <property type="entry name" value="Ank_2"/>
    <property type="match status" value="1"/>
</dbReference>
<comment type="caution">
    <text evidence="5">The sequence shown here is derived from an EMBL/GenBank/DDBJ whole genome shotgun (WGS) entry which is preliminary data.</text>
</comment>
<dbReference type="InterPro" id="IPR002110">
    <property type="entry name" value="Ankyrin_rpt"/>
</dbReference>
<protein>
    <submittedName>
        <fullName evidence="5">Signal recognition particle 43 kDa protein, chloroplastic</fullName>
    </submittedName>
</protein>
<keyword evidence="1" id="KW-0677">Repeat</keyword>
<evidence type="ECO:0000256" key="2">
    <source>
        <dbReference type="ARBA" id="ARBA00023043"/>
    </source>
</evidence>
<reference evidence="5 6" key="1">
    <citation type="journal article" date="2018" name="PLoS Genet.">
        <title>Population sequencing reveals clonal diversity and ancestral inbreeding in the grapevine cultivar Chardonnay.</title>
        <authorList>
            <person name="Roach M.J."/>
            <person name="Johnson D.L."/>
            <person name="Bohlmann J."/>
            <person name="van Vuuren H.J."/>
            <person name="Jones S.J."/>
            <person name="Pretorius I.S."/>
            <person name="Schmidt S.A."/>
            <person name="Borneman A.R."/>
        </authorList>
    </citation>
    <scope>NUCLEOTIDE SEQUENCE [LARGE SCALE GENOMIC DNA]</scope>
    <source>
        <strain evidence="6">cv. Chardonnay</strain>
        <tissue evidence="5">Leaf</tissue>
    </source>
</reference>
<dbReference type="SUPFAM" id="SSF48403">
    <property type="entry name" value="Ankyrin repeat"/>
    <property type="match status" value="1"/>
</dbReference>
<organism evidence="5 6">
    <name type="scientific">Vitis vinifera</name>
    <name type="common">Grape</name>
    <dbReference type="NCBI Taxonomy" id="29760"/>
    <lineage>
        <taxon>Eukaryota</taxon>
        <taxon>Viridiplantae</taxon>
        <taxon>Streptophyta</taxon>
        <taxon>Embryophyta</taxon>
        <taxon>Tracheophyta</taxon>
        <taxon>Spermatophyta</taxon>
        <taxon>Magnoliopsida</taxon>
        <taxon>eudicotyledons</taxon>
        <taxon>Gunneridae</taxon>
        <taxon>Pentapetalae</taxon>
        <taxon>rosids</taxon>
        <taxon>Vitales</taxon>
        <taxon>Vitaceae</taxon>
        <taxon>Viteae</taxon>
        <taxon>Vitis</taxon>
    </lineage>
</organism>
<dbReference type="InterPro" id="IPR000953">
    <property type="entry name" value="Chromo/chromo_shadow_dom"/>
</dbReference>
<evidence type="ECO:0000256" key="1">
    <source>
        <dbReference type="ARBA" id="ARBA00022737"/>
    </source>
</evidence>
<dbReference type="SMART" id="SM00248">
    <property type="entry name" value="ANK"/>
    <property type="match status" value="2"/>
</dbReference>
<dbReference type="Gene3D" id="2.40.50.40">
    <property type="match status" value="1"/>
</dbReference>
<dbReference type="CDD" id="cd18629">
    <property type="entry name" value="CD2_cpSRP43_like"/>
    <property type="match status" value="1"/>
</dbReference>
<dbReference type="SUPFAM" id="SSF54160">
    <property type="entry name" value="Chromo domain-like"/>
    <property type="match status" value="1"/>
</dbReference>
<dbReference type="Proteomes" id="UP000288805">
    <property type="component" value="Unassembled WGS sequence"/>
</dbReference>
<proteinExistence type="predicted"/>
<evidence type="ECO:0000256" key="3">
    <source>
        <dbReference type="PROSITE-ProRule" id="PRU00023"/>
    </source>
</evidence>
<dbReference type="PANTHER" id="PTHR24189:SF50">
    <property type="entry name" value="ANKYRIN REPEAT AND SOCS BOX PROTEIN 2"/>
    <property type="match status" value="1"/>
</dbReference>